<dbReference type="PANTHER" id="PTHR38591">
    <property type="entry name" value="HYDROLASE"/>
    <property type="match status" value="1"/>
</dbReference>
<evidence type="ECO:0000259" key="2">
    <source>
        <dbReference type="Pfam" id="PF07143"/>
    </source>
</evidence>
<dbReference type="EMBL" id="LWBS01000465">
    <property type="protein sequence ID" value="OAP88072.1"/>
    <property type="molecule type" value="Genomic_DNA"/>
</dbReference>
<proteinExistence type="predicted"/>
<dbReference type="Pfam" id="PF07143">
    <property type="entry name" value="CrtC"/>
    <property type="match status" value="1"/>
</dbReference>
<feature type="domain" description="AttH" evidence="2">
    <location>
        <begin position="60"/>
        <end position="232"/>
    </location>
</feature>
<comment type="caution">
    <text evidence="3">The sequence shown here is derived from an EMBL/GenBank/DDBJ whole genome shotgun (WGS) entry which is preliminary data.</text>
</comment>
<dbReference type="Gene3D" id="2.40.370.10">
    <property type="entry name" value="AttH-like domain"/>
    <property type="match status" value="2"/>
</dbReference>
<accession>A0A179B8P7</accession>
<keyword evidence="1" id="KW-0732">Signal</keyword>
<evidence type="ECO:0000256" key="1">
    <source>
        <dbReference type="SAM" id="SignalP"/>
    </source>
</evidence>
<feature type="chain" id="PRO_5008099072" evidence="1">
    <location>
        <begin position="25"/>
        <end position="356"/>
    </location>
</feature>
<dbReference type="PANTHER" id="PTHR38591:SF1">
    <property type="entry name" value="BLL1000 PROTEIN"/>
    <property type="match status" value="1"/>
</dbReference>
<gene>
    <name evidence="3" type="ORF">A4U53_35735</name>
</gene>
<protein>
    <submittedName>
        <fullName evidence="3">Iron ABC transporter permease</fullName>
    </submittedName>
</protein>
<name>A0A179B8P7_RHILE</name>
<dbReference type="InterPro" id="IPR023374">
    <property type="entry name" value="AttH-like_dom_sf"/>
</dbReference>
<dbReference type="Pfam" id="PF17186">
    <property type="entry name" value="Lipocalin_9"/>
    <property type="match status" value="1"/>
</dbReference>
<sequence length="356" mass="38810">MNARKLASFLIAAAMICVRAQAFAQGFAGLGSDAQGFAIPDHSNRLSFPADHGAHPDYRIEWWYVTANLKGVDGKQYGAQWTLFRSALAPGDKAGFADPQIWAGHAAITTQGHQYVAERLGRGGVGQAGVQATPFQAWIDDWRMQGTVRTGSDALGTLSVSAGGPDFSYTLDLRANGPLVLQGDHGFSVKSANGQASYYYSQPFYEVAGTITTSGAPVKVTGKAWLDREWSSQPLASNQTGWDWFSLHLNSGDKLMAFRLRDDKDGFISANWISADGRTIPLSKDDVQLEPTRKATVDGRRMPVEWRIRVPSKLLDITTKPLNEQSWMATSTPYWEGPINFTGSTSGVGYLEMTGY</sequence>
<evidence type="ECO:0000313" key="3">
    <source>
        <dbReference type="EMBL" id="OAP88072.1"/>
    </source>
</evidence>
<dbReference type="AlphaFoldDB" id="A0A179B8P7"/>
<organism evidence="3">
    <name type="scientific">Rhizobium leguminosarum</name>
    <dbReference type="NCBI Taxonomy" id="384"/>
    <lineage>
        <taxon>Bacteria</taxon>
        <taxon>Pseudomonadati</taxon>
        <taxon>Pseudomonadota</taxon>
        <taxon>Alphaproteobacteria</taxon>
        <taxon>Hyphomicrobiales</taxon>
        <taxon>Rhizobiaceae</taxon>
        <taxon>Rhizobium/Agrobacterium group</taxon>
        <taxon>Rhizobium</taxon>
    </lineage>
</organism>
<dbReference type="SUPFAM" id="SSF159245">
    <property type="entry name" value="AttH-like"/>
    <property type="match status" value="1"/>
</dbReference>
<dbReference type="InterPro" id="IPR010791">
    <property type="entry name" value="AttH_dom"/>
</dbReference>
<reference evidence="3" key="1">
    <citation type="submission" date="2016-04" db="EMBL/GenBank/DDBJ databases">
        <title>Fast-growing isolate from the root nodules of Vavilovia formosa.</title>
        <authorList>
            <person name="Kimeklis A."/>
            <person name="Safronova V."/>
            <person name="Belimov A."/>
            <person name="Andronov E."/>
        </authorList>
    </citation>
    <scope>NUCLEOTIDE SEQUENCE [LARGE SCALE GENOMIC DNA]</scope>
    <source>
        <strain evidence="3">Vaf-46</strain>
    </source>
</reference>
<feature type="signal peptide" evidence="1">
    <location>
        <begin position="1"/>
        <end position="24"/>
    </location>
</feature>